<dbReference type="Proteomes" id="UP001595909">
    <property type="component" value="Unassembled WGS sequence"/>
</dbReference>
<proteinExistence type="predicted"/>
<gene>
    <name evidence="1" type="ORF">ACFPEL_16680</name>
</gene>
<dbReference type="InterPro" id="IPR000415">
    <property type="entry name" value="Nitroreductase-like"/>
</dbReference>
<comment type="caution">
    <text evidence="1">The sequence shown here is derived from an EMBL/GenBank/DDBJ whole genome shotgun (WGS) entry which is preliminary data.</text>
</comment>
<keyword evidence="2" id="KW-1185">Reference proteome</keyword>
<evidence type="ECO:0008006" key="3">
    <source>
        <dbReference type="Google" id="ProtNLM"/>
    </source>
</evidence>
<evidence type="ECO:0000313" key="1">
    <source>
        <dbReference type="EMBL" id="MFC4834052.1"/>
    </source>
</evidence>
<dbReference type="RefSeq" id="WP_274189376.1">
    <property type="nucleotide sequence ID" value="NZ_BAABHN010000037.1"/>
</dbReference>
<reference evidence="2" key="1">
    <citation type="journal article" date="2019" name="Int. J. Syst. Evol. Microbiol.">
        <title>The Global Catalogue of Microorganisms (GCM) 10K type strain sequencing project: providing services to taxonomists for standard genome sequencing and annotation.</title>
        <authorList>
            <consortium name="The Broad Institute Genomics Platform"/>
            <consortium name="The Broad Institute Genome Sequencing Center for Infectious Disease"/>
            <person name="Wu L."/>
            <person name="Ma J."/>
        </authorList>
    </citation>
    <scope>NUCLEOTIDE SEQUENCE [LARGE SCALE GENOMIC DNA]</scope>
    <source>
        <strain evidence="2">CCUG 50347</strain>
    </source>
</reference>
<dbReference type="EMBL" id="JBHSIM010000037">
    <property type="protein sequence ID" value="MFC4834052.1"/>
    <property type="molecule type" value="Genomic_DNA"/>
</dbReference>
<dbReference type="Gene3D" id="3.40.109.10">
    <property type="entry name" value="NADH Oxidase"/>
    <property type="match status" value="1"/>
</dbReference>
<name>A0ABV9RL04_9PSEU</name>
<evidence type="ECO:0000313" key="2">
    <source>
        <dbReference type="Proteomes" id="UP001595909"/>
    </source>
</evidence>
<dbReference type="SUPFAM" id="SSF55469">
    <property type="entry name" value="FMN-dependent nitroreductase-like"/>
    <property type="match status" value="1"/>
</dbReference>
<protein>
    <recommendedName>
        <fullName evidence="3">Nitroreductase family protein</fullName>
    </recommendedName>
</protein>
<sequence length="353" mass="39719">MTEQPGAGLPGPWTAILDEARRYPSPHNSQPITVRVHDDRRAEFFYDLDRGLPAENFGIPFAHVCAGVFLESLATVAAAHGWAVRETLRLAGMDFSSPQRQHLLGGLELTPAPVTDAAREQMAAFRRRRTSRRPYDRRLVDRAVLEEVPALAGGMGQRFGCTDEQVLVDDLIRINQETLFDDLRDDAVHEEILTWIRTSKRQAAATRDGLSAETMLIPGPLLRIAMRHRWLWDLPLVGGLFRRVYLATMRGVRELGWLTGPFETPADHVEAGRCFLRLWLAFTRHGVDLHPFGTVITNPRSHAAFVERTGIDESGGRMAWMLFRYGTGKPPPRARRRTLDAMLLDRETTAVAS</sequence>
<organism evidence="1 2">
    <name type="scientific">Actinomycetospora chibensis</name>
    <dbReference type="NCBI Taxonomy" id="663606"/>
    <lineage>
        <taxon>Bacteria</taxon>
        <taxon>Bacillati</taxon>
        <taxon>Actinomycetota</taxon>
        <taxon>Actinomycetes</taxon>
        <taxon>Pseudonocardiales</taxon>
        <taxon>Pseudonocardiaceae</taxon>
        <taxon>Actinomycetospora</taxon>
    </lineage>
</organism>
<accession>A0ABV9RL04</accession>